<dbReference type="PROSITE" id="PS50020">
    <property type="entry name" value="WW_DOMAIN_2"/>
    <property type="match status" value="1"/>
</dbReference>
<evidence type="ECO:0000313" key="2">
    <source>
        <dbReference type="EMBL" id="KIM34843.1"/>
    </source>
</evidence>
<reference evidence="2 3" key="1">
    <citation type="submission" date="2014-04" db="EMBL/GenBank/DDBJ databases">
        <authorList>
            <consortium name="DOE Joint Genome Institute"/>
            <person name="Kuo A."/>
            <person name="Gay G."/>
            <person name="Dore J."/>
            <person name="Kohler A."/>
            <person name="Nagy L.G."/>
            <person name="Floudas D."/>
            <person name="Copeland A."/>
            <person name="Barry K.W."/>
            <person name="Cichocki N."/>
            <person name="Veneault-Fourrey C."/>
            <person name="LaButti K."/>
            <person name="Lindquist E.A."/>
            <person name="Lipzen A."/>
            <person name="Lundell T."/>
            <person name="Morin E."/>
            <person name="Murat C."/>
            <person name="Sun H."/>
            <person name="Tunlid A."/>
            <person name="Henrissat B."/>
            <person name="Grigoriev I.V."/>
            <person name="Hibbett D.S."/>
            <person name="Martin F."/>
            <person name="Nordberg H.P."/>
            <person name="Cantor M.N."/>
            <person name="Hua S.X."/>
        </authorList>
    </citation>
    <scope>NUCLEOTIDE SEQUENCE [LARGE SCALE GENOMIC DNA]</scope>
    <source>
        <strain evidence="3">h7</strain>
    </source>
</reference>
<accession>A0A0C2X9Z3</accession>
<gene>
    <name evidence="2" type="ORF">M413DRAFT_32983</name>
</gene>
<reference evidence="3" key="2">
    <citation type="submission" date="2015-01" db="EMBL/GenBank/DDBJ databases">
        <title>Evolutionary Origins and Diversification of the Mycorrhizal Mutualists.</title>
        <authorList>
            <consortium name="DOE Joint Genome Institute"/>
            <consortium name="Mycorrhizal Genomics Consortium"/>
            <person name="Kohler A."/>
            <person name="Kuo A."/>
            <person name="Nagy L.G."/>
            <person name="Floudas D."/>
            <person name="Copeland A."/>
            <person name="Barry K.W."/>
            <person name="Cichocki N."/>
            <person name="Veneault-Fourrey C."/>
            <person name="LaButti K."/>
            <person name="Lindquist E.A."/>
            <person name="Lipzen A."/>
            <person name="Lundell T."/>
            <person name="Morin E."/>
            <person name="Murat C."/>
            <person name="Riley R."/>
            <person name="Ohm R."/>
            <person name="Sun H."/>
            <person name="Tunlid A."/>
            <person name="Henrissat B."/>
            <person name="Grigoriev I.V."/>
            <person name="Hibbett D.S."/>
            <person name="Martin F."/>
        </authorList>
    </citation>
    <scope>NUCLEOTIDE SEQUENCE [LARGE SCALE GENOMIC DNA]</scope>
    <source>
        <strain evidence="3">h7</strain>
    </source>
</reference>
<organism evidence="2 3">
    <name type="scientific">Hebeloma cylindrosporum</name>
    <dbReference type="NCBI Taxonomy" id="76867"/>
    <lineage>
        <taxon>Eukaryota</taxon>
        <taxon>Fungi</taxon>
        <taxon>Dikarya</taxon>
        <taxon>Basidiomycota</taxon>
        <taxon>Agaricomycotina</taxon>
        <taxon>Agaricomycetes</taxon>
        <taxon>Agaricomycetidae</taxon>
        <taxon>Agaricales</taxon>
        <taxon>Agaricineae</taxon>
        <taxon>Hymenogastraceae</taxon>
        <taxon>Hebeloma</taxon>
    </lineage>
</organism>
<sequence>MSGVSEAKHSHSMRIALTSFQRLKPSHSALPAPALSMSSEPSHFSAEDHSNPANWKIIETHPGGIELEFYNRKTTECTWYTPEGMSATDILAVPDSKKYWSTIEKVERYMRKMAADKIKNGGMDYKDAVAEKEKEEEEVAPWFGIDADDSTAMAADTIKNGGKDYKDAVADKEKGEEEVAPWFGIDADDPIAMAADKIKNGGRDYKNAVAEKKKEEEVAPWFGINADDSTA</sequence>
<protein>
    <recommendedName>
        <fullName evidence="1">WW domain-containing protein</fullName>
    </recommendedName>
</protein>
<dbReference type="HOGENOM" id="CLU_1199951_0_0_1"/>
<keyword evidence="3" id="KW-1185">Reference proteome</keyword>
<feature type="domain" description="WW" evidence="1">
    <location>
        <begin position="49"/>
        <end position="84"/>
    </location>
</feature>
<evidence type="ECO:0000259" key="1">
    <source>
        <dbReference type="PROSITE" id="PS50020"/>
    </source>
</evidence>
<dbReference type="OrthoDB" id="2834207at2759"/>
<name>A0A0C2X9Z3_HEBCY</name>
<dbReference type="EMBL" id="KN831851">
    <property type="protein sequence ID" value="KIM34843.1"/>
    <property type="molecule type" value="Genomic_DNA"/>
</dbReference>
<dbReference type="AlphaFoldDB" id="A0A0C2X9Z3"/>
<evidence type="ECO:0000313" key="3">
    <source>
        <dbReference type="Proteomes" id="UP000053424"/>
    </source>
</evidence>
<proteinExistence type="predicted"/>
<dbReference type="InterPro" id="IPR001202">
    <property type="entry name" value="WW_dom"/>
</dbReference>
<dbReference type="Proteomes" id="UP000053424">
    <property type="component" value="Unassembled WGS sequence"/>
</dbReference>